<dbReference type="RefSeq" id="WP_160374456.1">
    <property type="nucleotide sequence ID" value="NZ_WSTB01000004.1"/>
</dbReference>
<feature type="active site" description="Nucleophile" evidence="9">
    <location>
        <position position="277"/>
    </location>
</feature>
<dbReference type="GO" id="GO:0003979">
    <property type="term" value="F:UDP-glucose 6-dehydrogenase activity"/>
    <property type="evidence" value="ECO:0007669"/>
    <property type="project" value="UniProtKB-EC"/>
</dbReference>
<evidence type="ECO:0000256" key="9">
    <source>
        <dbReference type="PIRSR" id="PIRSR500133-1"/>
    </source>
</evidence>
<comment type="similarity">
    <text evidence="2 8">Belongs to the UDP-glucose/GDP-mannose dehydrogenase family.</text>
</comment>
<feature type="binding site" evidence="11">
    <location>
        <begin position="10"/>
        <end position="15"/>
    </location>
    <ligand>
        <name>NAD(+)</name>
        <dbReference type="ChEBI" id="CHEBI:57540"/>
    </ligand>
</feature>
<organism evidence="13 14">
    <name type="scientific">Flavobacterium hydrocarbonoxydans</name>
    <dbReference type="NCBI Taxonomy" id="2683249"/>
    <lineage>
        <taxon>Bacteria</taxon>
        <taxon>Pseudomonadati</taxon>
        <taxon>Bacteroidota</taxon>
        <taxon>Flavobacteriia</taxon>
        <taxon>Flavobacteriales</taxon>
        <taxon>Flavobacteriaceae</taxon>
        <taxon>Flavobacterium</taxon>
    </lineage>
</organism>
<comment type="catalytic activity">
    <reaction evidence="6">
        <text>UDP-alpha-D-glucose + 2 NAD(+) + H2O = UDP-alpha-D-glucuronate + 2 NADH + 3 H(+)</text>
        <dbReference type="Rhea" id="RHEA:23596"/>
        <dbReference type="ChEBI" id="CHEBI:15377"/>
        <dbReference type="ChEBI" id="CHEBI:15378"/>
        <dbReference type="ChEBI" id="CHEBI:57540"/>
        <dbReference type="ChEBI" id="CHEBI:57945"/>
        <dbReference type="ChEBI" id="CHEBI:58052"/>
        <dbReference type="ChEBI" id="CHEBI:58885"/>
        <dbReference type="EC" id="1.1.1.22"/>
    </reaction>
</comment>
<dbReference type="InterPro" id="IPR001732">
    <property type="entry name" value="UDP-Glc/GDP-Man_DH_N"/>
</dbReference>
<accession>A0A6I4NTP0</accession>
<dbReference type="PANTHER" id="PTHR11374">
    <property type="entry name" value="UDP-GLUCOSE DEHYDROGENASE/UDP-MANNAC DEHYDROGENASE"/>
    <property type="match status" value="1"/>
</dbReference>
<evidence type="ECO:0000256" key="10">
    <source>
        <dbReference type="PIRSR" id="PIRSR500133-2"/>
    </source>
</evidence>
<feature type="binding site" evidence="11">
    <location>
        <position position="35"/>
    </location>
    <ligand>
        <name>NAD(+)</name>
        <dbReference type="ChEBI" id="CHEBI:57540"/>
    </ligand>
</feature>
<dbReference type="SUPFAM" id="SSF48179">
    <property type="entry name" value="6-phosphogluconate dehydrogenase C-terminal domain-like"/>
    <property type="match status" value="1"/>
</dbReference>
<dbReference type="PIRSF" id="PIRSF000124">
    <property type="entry name" value="UDPglc_GDPman_dh"/>
    <property type="match status" value="1"/>
</dbReference>
<feature type="binding site" evidence="10">
    <location>
        <begin position="339"/>
        <end position="340"/>
    </location>
    <ligand>
        <name>substrate</name>
    </ligand>
</feature>
<dbReference type="Pfam" id="PF00984">
    <property type="entry name" value="UDPG_MGDP_dh"/>
    <property type="match status" value="1"/>
</dbReference>
<evidence type="ECO:0000256" key="7">
    <source>
        <dbReference type="ARBA" id="ARBA00053241"/>
    </source>
</evidence>
<feature type="binding site" evidence="11">
    <location>
        <position position="347"/>
    </location>
    <ligand>
        <name>NAD(+)</name>
        <dbReference type="ChEBI" id="CHEBI:57540"/>
    </ligand>
</feature>
<dbReference type="EC" id="1.1.1.22" evidence="3"/>
<evidence type="ECO:0000256" key="11">
    <source>
        <dbReference type="PIRSR" id="PIRSR500133-3"/>
    </source>
</evidence>
<dbReference type="FunFam" id="3.40.50.720:FF:000032">
    <property type="entry name" value="UDP-glucose 6-dehydrogenase"/>
    <property type="match status" value="1"/>
</dbReference>
<dbReference type="FunFam" id="1.20.5.100:FF:000001">
    <property type="entry name" value="UDP-glucose 6-dehydrogenase"/>
    <property type="match status" value="1"/>
</dbReference>
<protein>
    <recommendedName>
        <fullName evidence="3">UDP-glucose 6-dehydrogenase</fullName>
        <ecNumber evidence="3">1.1.1.22</ecNumber>
    </recommendedName>
</protein>
<keyword evidence="4" id="KW-0560">Oxidoreductase</keyword>
<evidence type="ECO:0000256" key="8">
    <source>
        <dbReference type="PIRNR" id="PIRNR000124"/>
    </source>
</evidence>
<dbReference type="GO" id="GO:0006065">
    <property type="term" value="P:UDP-glucuronate biosynthetic process"/>
    <property type="evidence" value="ECO:0007669"/>
    <property type="project" value="UniProtKB-UniPathway"/>
</dbReference>
<dbReference type="GO" id="GO:0051287">
    <property type="term" value="F:NAD binding"/>
    <property type="evidence" value="ECO:0007669"/>
    <property type="project" value="InterPro"/>
</dbReference>
<evidence type="ECO:0000313" key="13">
    <source>
        <dbReference type="EMBL" id="MWB94477.1"/>
    </source>
</evidence>
<dbReference type="InterPro" id="IPR036291">
    <property type="entry name" value="NAD(P)-bd_dom_sf"/>
</dbReference>
<dbReference type="InterPro" id="IPR017476">
    <property type="entry name" value="UDP-Glc/GDP-Man"/>
</dbReference>
<dbReference type="PANTHER" id="PTHR11374:SF3">
    <property type="entry name" value="UDP-GLUCOSE 6-DEHYDROGENASE"/>
    <property type="match status" value="1"/>
</dbReference>
<dbReference type="UniPathway" id="UPA00038">
    <property type="reaction ID" value="UER00491"/>
</dbReference>
<evidence type="ECO:0000256" key="1">
    <source>
        <dbReference type="ARBA" id="ARBA00004701"/>
    </source>
</evidence>
<dbReference type="Pfam" id="PF03721">
    <property type="entry name" value="UDPG_MGDP_dh_N"/>
    <property type="match status" value="1"/>
</dbReference>
<feature type="binding site" evidence="10">
    <location>
        <begin position="162"/>
        <end position="166"/>
    </location>
    <ligand>
        <name>substrate</name>
    </ligand>
</feature>
<feature type="binding site" evidence="11">
    <location>
        <begin position="91"/>
        <end position="95"/>
    </location>
    <ligand>
        <name>NAD(+)</name>
        <dbReference type="ChEBI" id="CHEBI:57540"/>
    </ligand>
</feature>
<evidence type="ECO:0000256" key="2">
    <source>
        <dbReference type="ARBA" id="ARBA00006601"/>
    </source>
</evidence>
<dbReference type="Proteomes" id="UP000471501">
    <property type="component" value="Unassembled WGS sequence"/>
</dbReference>
<dbReference type="SUPFAM" id="SSF51735">
    <property type="entry name" value="NAD(P)-binding Rossmann-fold domains"/>
    <property type="match status" value="1"/>
</dbReference>
<feature type="binding site" evidence="10">
    <location>
        <position position="443"/>
    </location>
    <ligand>
        <name>substrate</name>
    </ligand>
</feature>
<feature type="binding site" evidence="11">
    <location>
        <begin position="277"/>
        <end position="280"/>
    </location>
    <ligand>
        <name>NAD(+)</name>
        <dbReference type="ChEBI" id="CHEBI:57540"/>
    </ligand>
</feature>
<feature type="binding site" evidence="10">
    <location>
        <position position="261"/>
    </location>
    <ligand>
        <name>substrate</name>
    </ligand>
</feature>
<evidence type="ECO:0000313" key="14">
    <source>
        <dbReference type="Proteomes" id="UP000471501"/>
    </source>
</evidence>
<dbReference type="FunFam" id="3.40.50.720:FF:000193">
    <property type="entry name" value="UDP-glucose 6-dehydrogenase"/>
    <property type="match status" value="1"/>
</dbReference>
<feature type="binding site" evidence="11">
    <location>
        <position position="40"/>
    </location>
    <ligand>
        <name>NAD(+)</name>
        <dbReference type="ChEBI" id="CHEBI:57540"/>
    </ligand>
</feature>
<dbReference type="InterPro" id="IPR028356">
    <property type="entry name" value="UDPglc_DH_euk"/>
</dbReference>
<sequence>MKITKICCIGAGYVGGPTMAVIAQKCPHIQVTVVDLNEQRIQAWNDPNTDNIPIYEPGLSEIVAEARGRNLFFSTNVEKAIEEAQVIFISVNTPTKTYGKGKGMAADLKYIELCARQIAKVAKDNKIVVEKSTLPVRTAEAIKSILDNTGNGVQFQILSNPEFLAEGTAVTDLLNPDRILIGGDTTPEGEDAIEALVEVYSNWVDRDKILTTNVWSSELSKLTANAFLAQRISSINAMSELCEKTGADVNEVARAIGMDSRIGPKFLKSSVGFGGSCFQKDILNLVYIAKSYGLNEVADYWEQVIIMNDHQKRRFSSNIVQTLYNTVADKKIAFLGWAFKKDTNDTRESAAIYVADDLINEQAKISVYDPKVGRNKILNDLDYLETRSAEVNSNAIVTFDNAYAACENAHAIAVLTEWDEFITYDWKKIYDSMQKPAFVFDGRNILNAKELTQIGFVYQGIGS</sequence>
<evidence type="ECO:0000256" key="4">
    <source>
        <dbReference type="ARBA" id="ARBA00023002"/>
    </source>
</evidence>
<dbReference type="Pfam" id="PF03720">
    <property type="entry name" value="UDPG_MGDP_dh_C"/>
    <property type="match status" value="1"/>
</dbReference>
<dbReference type="EMBL" id="WSTB01000004">
    <property type="protein sequence ID" value="MWB94477.1"/>
    <property type="molecule type" value="Genomic_DNA"/>
</dbReference>
<dbReference type="Gene3D" id="1.20.5.100">
    <property type="entry name" value="Cytochrome c1, transmembrane anchor, C-terminal"/>
    <property type="match status" value="1"/>
</dbReference>
<feature type="binding site" evidence="10">
    <location>
        <begin position="268"/>
        <end position="274"/>
    </location>
    <ligand>
        <name>substrate</name>
    </ligand>
</feature>
<evidence type="ECO:0000256" key="6">
    <source>
        <dbReference type="ARBA" id="ARBA00047473"/>
    </source>
</evidence>
<comment type="caution">
    <text evidence="13">The sequence shown here is derived from an EMBL/GenBank/DDBJ whole genome shotgun (WGS) entry which is preliminary data.</text>
</comment>
<gene>
    <name evidence="13" type="ORF">GON26_08885</name>
</gene>
<keyword evidence="5 11" id="KW-0520">NAD</keyword>
<dbReference type="GO" id="GO:0006024">
    <property type="term" value="P:glycosaminoglycan biosynthetic process"/>
    <property type="evidence" value="ECO:0007669"/>
    <property type="project" value="TreeGrafter"/>
</dbReference>
<feature type="binding site" evidence="11">
    <location>
        <position position="166"/>
    </location>
    <ligand>
        <name>NAD(+)</name>
        <dbReference type="ChEBI" id="CHEBI:57540"/>
    </ligand>
</feature>
<dbReference type="AlphaFoldDB" id="A0A6I4NTP0"/>
<dbReference type="InterPro" id="IPR014027">
    <property type="entry name" value="UDP-Glc/GDP-Man_DH_C"/>
</dbReference>
<dbReference type="PIRSF" id="PIRSF500133">
    <property type="entry name" value="UDPglc_DH_euk"/>
    <property type="match status" value="1"/>
</dbReference>
<evidence type="ECO:0000259" key="12">
    <source>
        <dbReference type="SMART" id="SM00984"/>
    </source>
</evidence>
<evidence type="ECO:0000256" key="3">
    <source>
        <dbReference type="ARBA" id="ARBA00012954"/>
    </source>
</evidence>
<feature type="binding site" evidence="11">
    <location>
        <begin position="132"/>
        <end position="133"/>
    </location>
    <ligand>
        <name>NAD(+)</name>
        <dbReference type="ChEBI" id="CHEBI:57540"/>
    </ligand>
</feature>
<name>A0A6I4NTP0_9FLAO</name>
<dbReference type="NCBIfam" id="TIGR03026">
    <property type="entry name" value="NDP-sugDHase"/>
    <property type="match status" value="1"/>
</dbReference>
<dbReference type="InterPro" id="IPR014026">
    <property type="entry name" value="UDP-Glc/GDP-Man_DH_dimer"/>
</dbReference>
<evidence type="ECO:0000256" key="5">
    <source>
        <dbReference type="ARBA" id="ARBA00023027"/>
    </source>
</evidence>
<reference evidence="13 14" key="1">
    <citation type="submission" date="2019-12" db="EMBL/GenBank/DDBJ databases">
        <authorList>
            <person name="Kim Y.S."/>
        </authorList>
    </citation>
    <scope>NUCLEOTIDE SEQUENCE [LARGE SCALE GENOMIC DNA]</scope>
    <source>
        <strain evidence="13 14">GA093</strain>
    </source>
</reference>
<dbReference type="InterPro" id="IPR036220">
    <property type="entry name" value="UDP-Glc/GDP-Man_DH_C_sf"/>
</dbReference>
<proteinExistence type="inferred from homology"/>
<keyword evidence="14" id="KW-1185">Reference proteome</keyword>
<feature type="domain" description="UDP-glucose/GDP-mannose dehydrogenase C-terminal" evidence="12">
    <location>
        <begin position="333"/>
        <end position="448"/>
    </location>
</feature>
<comment type="pathway">
    <text evidence="1">Nucleotide-sugar biosynthesis; UDP-alpha-D-glucuronate biosynthesis; UDP-alpha-D-glucuronate from UDP-alpha-D-glucose: step 1/1.</text>
</comment>
<dbReference type="Gene3D" id="3.40.50.720">
    <property type="entry name" value="NAD(P)-binding Rossmann-like Domain"/>
    <property type="match status" value="2"/>
</dbReference>
<feature type="binding site" evidence="10">
    <location>
        <begin position="221"/>
        <end position="225"/>
    </location>
    <ligand>
        <name>substrate</name>
    </ligand>
</feature>
<dbReference type="SMART" id="SM00984">
    <property type="entry name" value="UDPG_MGDP_dh_C"/>
    <property type="match status" value="1"/>
</dbReference>
<dbReference type="SUPFAM" id="SSF52413">
    <property type="entry name" value="UDP-glucose/GDP-mannose dehydrogenase C-terminal domain"/>
    <property type="match status" value="1"/>
</dbReference>
<dbReference type="InterPro" id="IPR008927">
    <property type="entry name" value="6-PGluconate_DH-like_C_sf"/>
</dbReference>
<comment type="function">
    <text evidence="7">Catalyzes the conversion of UDP-glucose into UDP-glucuronate, one of the precursors of teichuronic acid.</text>
</comment>